<organism evidence="2 3">
    <name type="scientific">Psychrilyobacter piezotolerans</name>
    <dbReference type="NCBI Taxonomy" id="2293438"/>
    <lineage>
        <taxon>Bacteria</taxon>
        <taxon>Fusobacteriati</taxon>
        <taxon>Fusobacteriota</taxon>
        <taxon>Fusobacteriia</taxon>
        <taxon>Fusobacteriales</taxon>
        <taxon>Fusobacteriaceae</taxon>
        <taxon>Psychrilyobacter</taxon>
    </lineage>
</organism>
<dbReference type="PROSITE" id="PS51257">
    <property type="entry name" value="PROKAR_LIPOPROTEIN"/>
    <property type="match status" value="1"/>
</dbReference>
<sequence>MKNKIKLFLCLTLTALIFIGCTKSKLENGENSDKIGYKFSEVIEIIKNNNKLPEEYNELGAVDLVNNKKTTVHEDGSSEVHYFYITQIINYEGKKKNSDIVINYDPTNEKLILGEMYTVTKDYKKISIPKNQSIEQDDELAIYSPTYVHNKNRIINFPQVEPGTYIVTDYTIKTKYTYPLGGNEPFDTKIPSVNKTRTIDYPKSMELKYEVAGDNIVEDKKVLGDRNILTFSSKNAKVLKREEEMPVNLLLDINKVVYSFYKDWSDLGKEKIQSMDNIEITPEVRELSNKIVGDTEEKIDKVAKIYSYVINNFTAQKIYLSQSDFKPLNLDRIIYQKYGSKIDLNALFVGLVRAQNINDVYPVIILDSYDKSSPYQIKYPMNNSIYTVGTYVEGRIVRLNSRGNYLDAFDEKTNYISKKNNYLPQVYEPKIDYKENKNYLYKLEDGDAKIDVNLEFKGIRDYFIRYYGEMLPAQRKNLIDQDFGSSSTTIVGETKFSDFLDYKEPMKMSYGLKADNFVIDQDKYLYFTIPSVEINLSLSLDKRDHDYQIYDEISTKETFRIDLGQKKNILKTSKFINGLNIIKEFKIGDRTAKYKFISKQDKNIIDITREIYIPVGIVKKEEYREFKDFVLDIKNPMRDKVFIKK</sequence>
<evidence type="ECO:0000259" key="1">
    <source>
        <dbReference type="Pfam" id="PF12969"/>
    </source>
</evidence>
<dbReference type="RefSeq" id="WP_114642267.1">
    <property type="nucleotide sequence ID" value="NZ_JAACIO010000012.1"/>
</dbReference>
<accession>A0ABX9KH48</accession>
<dbReference type="Gene3D" id="3.10.620.30">
    <property type="match status" value="1"/>
</dbReference>
<dbReference type="InterPro" id="IPR024618">
    <property type="entry name" value="DUF3857"/>
</dbReference>
<keyword evidence="3" id="KW-1185">Reference proteome</keyword>
<dbReference type="SUPFAM" id="SSF54001">
    <property type="entry name" value="Cysteine proteinases"/>
    <property type="match status" value="1"/>
</dbReference>
<dbReference type="Gene3D" id="2.60.120.1130">
    <property type="match status" value="1"/>
</dbReference>
<proteinExistence type="predicted"/>
<protein>
    <submittedName>
        <fullName evidence="2">DUF3857 domain-containing protein</fullName>
    </submittedName>
</protein>
<gene>
    <name evidence="2" type="ORF">DYH56_07615</name>
</gene>
<dbReference type="Proteomes" id="UP000263486">
    <property type="component" value="Unassembled WGS sequence"/>
</dbReference>
<dbReference type="Gene3D" id="2.60.40.3140">
    <property type="match status" value="1"/>
</dbReference>
<evidence type="ECO:0000313" key="2">
    <source>
        <dbReference type="EMBL" id="REI41290.1"/>
    </source>
</evidence>
<reference evidence="2 3" key="1">
    <citation type="submission" date="2018-08" db="EMBL/GenBank/DDBJ databases">
        <title>Draft genome sequence of Psychrilyobacter sp. strain SD5 isolated from Black Sea water.</title>
        <authorList>
            <person name="Yadav S."/>
            <person name="Villanueva L."/>
            <person name="Damste J.S.S."/>
        </authorList>
    </citation>
    <scope>NUCLEOTIDE SEQUENCE [LARGE SCALE GENOMIC DNA]</scope>
    <source>
        <strain evidence="2 3">SD5</strain>
    </source>
</reference>
<dbReference type="Pfam" id="PF12969">
    <property type="entry name" value="DUF3857"/>
    <property type="match status" value="1"/>
</dbReference>
<feature type="domain" description="DUF3857" evidence="1">
    <location>
        <begin position="75"/>
        <end position="237"/>
    </location>
</feature>
<comment type="caution">
    <text evidence="2">The sequence shown here is derived from an EMBL/GenBank/DDBJ whole genome shotgun (WGS) entry which is preliminary data.</text>
</comment>
<dbReference type="EMBL" id="QUAJ01000011">
    <property type="protein sequence ID" value="REI41290.1"/>
    <property type="molecule type" value="Genomic_DNA"/>
</dbReference>
<name>A0ABX9KH48_9FUSO</name>
<evidence type="ECO:0000313" key="3">
    <source>
        <dbReference type="Proteomes" id="UP000263486"/>
    </source>
</evidence>
<dbReference type="InterPro" id="IPR038765">
    <property type="entry name" value="Papain-like_cys_pep_sf"/>
</dbReference>